<dbReference type="EMBL" id="SWFS01000390">
    <property type="protein sequence ID" value="KAA8906837.1"/>
    <property type="molecule type" value="Genomic_DNA"/>
</dbReference>
<dbReference type="Proteomes" id="UP000761534">
    <property type="component" value="Unassembled WGS sequence"/>
</dbReference>
<evidence type="ECO:0008006" key="7">
    <source>
        <dbReference type="Google" id="ProtNLM"/>
    </source>
</evidence>
<dbReference type="InterPro" id="IPR055170">
    <property type="entry name" value="GFO_IDH_MocA-like_dom"/>
</dbReference>
<evidence type="ECO:0000259" key="3">
    <source>
        <dbReference type="Pfam" id="PF01408"/>
    </source>
</evidence>
<dbReference type="InterPro" id="IPR000683">
    <property type="entry name" value="Gfo/Idh/MocA-like_OxRdtase_N"/>
</dbReference>
<protein>
    <recommendedName>
        <fullName evidence="7">Gfo/Idh/MocA-like oxidoreductase N-terminal domain-containing protein</fullName>
    </recommendedName>
</protein>
<dbReference type="Gene3D" id="3.30.360.10">
    <property type="entry name" value="Dihydrodipicolinate Reductase, domain 2"/>
    <property type="match status" value="1"/>
</dbReference>
<dbReference type="Gene3D" id="3.40.50.720">
    <property type="entry name" value="NAD(P)-binding Rossmann-like Domain"/>
    <property type="match status" value="1"/>
</dbReference>
<evidence type="ECO:0000256" key="2">
    <source>
        <dbReference type="ARBA" id="ARBA00023002"/>
    </source>
</evidence>
<dbReference type="GO" id="GO:0016491">
    <property type="term" value="F:oxidoreductase activity"/>
    <property type="evidence" value="ECO:0007669"/>
    <property type="project" value="UniProtKB-KW"/>
</dbReference>
<dbReference type="GO" id="GO:0006740">
    <property type="term" value="P:NADPH regeneration"/>
    <property type="evidence" value="ECO:0007669"/>
    <property type="project" value="TreeGrafter"/>
</dbReference>
<feature type="domain" description="Gfo/Idh/MocA-like oxidoreductase N-terminal" evidence="3">
    <location>
        <begin position="9"/>
        <end position="122"/>
    </location>
</feature>
<accession>A0A642V2Y0</accession>
<keyword evidence="6" id="KW-1185">Reference proteome</keyword>
<proteinExistence type="inferred from homology"/>
<dbReference type="InterPro" id="IPR036291">
    <property type="entry name" value="NAD(P)-bd_dom_sf"/>
</dbReference>
<sequence length="348" mass="38625">MTAGSPSVLRIGAVGAGRMGAQHIENMMNTRFVEVAAICTPMEHELEWSKKTAPDAKLYKDYDDLLKDQNVDAVWLSSPTALHKEQVFKALEAGKHVFCEKPLAMDPKDAWEVYHKAEEYPNLKVACGFPRRFAPAFLEAAKRIRNGELGEIISIKNTCSDMYNPSEEFSKYIKVSGGIFLDMNIHCIDASLYLLSQEKEKKPVRAYATGSTKVYPHFADYGDVDNAYGLVDFDDGTIVSVFGSRDNQHGHQTSVEIYGSKANLTLHADPRSLAVDIHDKNGSRLVNAKDQMALFSQAYADEVAAFRDWVLKGGETPYNLKDSAKAVSIGQALQHSVRNRIPVTIESD</sequence>
<feature type="domain" description="GFO/IDH/MocA-like oxidoreductase" evidence="4">
    <location>
        <begin position="137"/>
        <end position="264"/>
    </location>
</feature>
<dbReference type="Pfam" id="PF01408">
    <property type="entry name" value="GFO_IDH_MocA"/>
    <property type="match status" value="1"/>
</dbReference>
<name>A0A642V2Y0_9ASCO</name>
<evidence type="ECO:0000259" key="4">
    <source>
        <dbReference type="Pfam" id="PF22725"/>
    </source>
</evidence>
<evidence type="ECO:0000313" key="5">
    <source>
        <dbReference type="EMBL" id="KAA8906837.1"/>
    </source>
</evidence>
<dbReference type="VEuPathDB" id="FungiDB:TRICI_005076"/>
<reference evidence="5" key="1">
    <citation type="journal article" date="2019" name="G3 (Bethesda)">
        <title>Genome Assemblies of Two Rare Opportunistic Yeast Pathogens: Diutina rugosa (syn. Candida rugosa) and Trichomonascus ciferrii (syn. Candida ciferrii).</title>
        <authorList>
            <person name="Mixao V."/>
            <person name="Saus E."/>
            <person name="Hansen A.P."/>
            <person name="Lass-Florl C."/>
            <person name="Gabaldon T."/>
        </authorList>
    </citation>
    <scope>NUCLEOTIDE SEQUENCE</scope>
    <source>
        <strain evidence="5">CBS 4856</strain>
    </source>
</reference>
<dbReference type="Pfam" id="PF22725">
    <property type="entry name" value="GFO_IDH_MocA_C3"/>
    <property type="match status" value="1"/>
</dbReference>
<dbReference type="PANTHER" id="PTHR42840:SF3">
    <property type="entry name" value="BINDING ROSSMANN FOLD OXIDOREDUCTASE, PUTATIVE (AFU_ORTHOLOGUE AFUA_2G10240)-RELATED"/>
    <property type="match status" value="1"/>
</dbReference>
<dbReference type="OrthoDB" id="446809at2759"/>
<dbReference type="PANTHER" id="PTHR42840">
    <property type="entry name" value="NAD(P)-BINDING ROSSMANN-FOLD SUPERFAMILY PROTEIN-RELATED"/>
    <property type="match status" value="1"/>
</dbReference>
<comment type="caution">
    <text evidence="5">The sequence shown here is derived from an EMBL/GenBank/DDBJ whole genome shotgun (WGS) entry which is preliminary data.</text>
</comment>
<evidence type="ECO:0000313" key="6">
    <source>
        <dbReference type="Proteomes" id="UP000761534"/>
    </source>
</evidence>
<dbReference type="GO" id="GO:0005737">
    <property type="term" value="C:cytoplasm"/>
    <property type="evidence" value="ECO:0007669"/>
    <property type="project" value="TreeGrafter"/>
</dbReference>
<dbReference type="SUPFAM" id="SSF51735">
    <property type="entry name" value="NAD(P)-binding Rossmann-fold domains"/>
    <property type="match status" value="1"/>
</dbReference>
<dbReference type="AlphaFoldDB" id="A0A642V2Y0"/>
<gene>
    <name evidence="5" type="ORF">TRICI_005076</name>
</gene>
<evidence type="ECO:0000256" key="1">
    <source>
        <dbReference type="ARBA" id="ARBA00010928"/>
    </source>
</evidence>
<organism evidence="5 6">
    <name type="scientific">Trichomonascus ciferrii</name>
    <dbReference type="NCBI Taxonomy" id="44093"/>
    <lineage>
        <taxon>Eukaryota</taxon>
        <taxon>Fungi</taxon>
        <taxon>Dikarya</taxon>
        <taxon>Ascomycota</taxon>
        <taxon>Saccharomycotina</taxon>
        <taxon>Dipodascomycetes</taxon>
        <taxon>Dipodascales</taxon>
        <taxon>Trichomonascaceae</taxon>
        <taxon>Trichomonascus</taxon>
        <taxon>Trichomonascus ciferrii complex</taxon>
    </lineage>
</organism>
<comment type="similarity">
    <text evidence="1">Belongs to the Gfo/Idh/MocA family.</text>
</comment>
<keyword evidence="2" id="KW-0560">Oxidoreductase</keyword>
<dbReference type="SUPFAM" id="SSF55347">
    <property type="entry name" value="Glyceraldehyde-3-phosphate dehydrogenase-like, C-terminal domain"/>
    <property type="match status" value="1"/>
</dbReference>
<dbReference type="GO" id="GO:0000166">
    <property type="term" value="F:nucleotide binding"/>
    <property type="evidence" value="ECO:0007669"/>
    <property type="project" value="InterPro"/>
</dbReference>